<protein>
    <submittedName>
        <fullName evidence="3">AP2/ERF domain-containing protein</fullName>
    </submittedName>
</protein>
<dbReference type="WBParaSite" id="HPBE_0002541701-mRNA-1">
    <property type="protein sequence ID" value="HPBE_0002541701-mRNA-1"/>
    <property type="gene ID" value="HPBE_0002541701"/>
</dbReference>
<evidence type="ECO:0000313" key="2">
    <source>
        <dbReference type="Proteomes" id="UP000050761"/>
    </source>
</evidence>
<sequence>MVVDRQDVKAKVREKKSFYHVFLGEKTADNWRKYQQAKKAAKMAVAVAKASHSEMSARSSSHAMVSGICTDLIGIAIGINDEKGHLPVNRKKAFRGDGAITLRKSLR</sequence>
<gene>
    <name evidence="1" type="ORF">HPBE_LOCUS25416</name>
</gene>
<dbReference type="EMBL" id="UZAH01037869">
    <property type="protein sequence ID" value="VDP51152.1"/>
    <property type="molecule type" value="Genomic_DNA"/>
</dbReference>
<accession>A0A3P8DI91</accession>
<dbReference type="Proteomes" id="UP000050761">
    <property type="component" value="Unassembled WGS sequence"/>
</dbReference>
<keyword evidence="2" id="KW-1185">Reference proteome</keyword>
<dbReference type="OrthoDB" id="418748at2759"/>
<reference evidence="3" key="2">
    <citation type="submission" date="2019-09" db="UniProtKB">
        <authorList>
            <consortium name="WormBaseParasite"/>
        </authorList>
    </citation>
    <scope>IDENTIFICATION</scope>
</reference>
<proteinExistence type="predicted"/>
<organism evidence="2 3">
    <name type="scientific">Heligmosomoides polygyrus</name>
    <name type="common">Parasitic roundworm</name>
    <dbReference type="NCBI Taxonomy" id="6339"/>
    <lineage>
        <taxon>Eukaryota</taxon>
        <taxon>Metazoa</taxon>
        <taxon>Ecdysozoa</taxon>
        <taxon>Nematoda</taxon>
        <taxon>Chromadorea</taxon>
        <taxon>Rhabditida</taxon>
        <taxon>Rhabditina</taxon>
        <taxon>Rhabditomorpha</taxon>
        <taxon>Strongyloidea</taxon>
        <taxon>Heligmosomidae</taxon>
        <taxon>Heligmosomoides</taxon>
    </lineage>
</organism>
<reference evidence="1 2" key="1">
    <citation type="submission" date="2018-11" db="EMBL/GenBank/DDBJ databases">
        <authorList>
            <consortium name="Pathogen Informatics"/>
        </authorList>
    </citation>
    <scope>NUCLEOTIDE SEQUENCE [LARGE SCALE GENOMIC DNA]</scope>
</reference>
<name>A0A183GRU7_HELPZ</name>
<evidence type="ECO:0000313" key="1">
    <source>
        <dbReference type="EMBL" id="VDP51152.1"/>
    </source>
</evidence>
<accession>A0A183GRU7</accession>
<dbReference type="AlphaFoldDB" id="A0A183GRU7"/>
<evidence type="ECO:0000313" key="3">
    <source>
        <dbReference type="WBParaSite" id="HPBE_0002541701-mRNA-1"/>
    </source>
</evidence>